<dbReference type="Proteomes" id="UP001352263">
    <property type="component" value="Unassembled WGS sequence"/>
</dbReference>
<organism evidence="3 4">
    <name type="scientific">Noviherbaspirillum album</name>
    <dbReference type="NCBI Taxonomy" id="3080276"/>
    <lineage>
        <taxon>Bacteria</taxon>
        <taxon>Pseudomonadati</taxon>
        <taxon>Pseudomonadota</taxon>
        <taxon>Betaproteobacteria</taxon>
        <taxon>Burkholderiales</taxon>
        <taxon>Oxalobacteraceae</taxon>
        <taxon>Noviherbaspirillum</taxon>
    </lineage>
</organism>
<dbReference type="InterPro" id="IPR011119">
    <property type="entry name" value="Unchr_helicase_relaxase_TraI"/>
</dbReference>
<feature type="region of interest" description="Disordered" evidence="1">
    <location>
        <begin position="370"/>
        <end position="416"/>
    </location>
</feature>
<feature type="compositionally biased region" description="Basic and acidic residues" evidence="1">
    <location>
        <begin position="389"/>
        <end position="398"/>
    </location>
</feature>
<evidence type="ECO:0000256" key="1">
    <source>
        <dbReference type="SAM" id="MobiDB-lite"/>
    </source>
</evidence>
<evidence type="ECO:0000313" key="3">
    <source>
        <dbReference type="EMBL" id="MEC4718187.1"/>
    </source>
</evidence>
<dbReference type="EMBL" id="JAWIIV010000002">
    <property type="protein sequence ID" value="MEC4718187.1"/>
    <property type="molecule type" value="Genomic_DNA"/>
</dbReference>
<proteinExistence type="predicted"/>
<dbReference type="RefSeq" id="WP_326504941.1">
    <property type="nucleotide sequence ID" value="NZ_JAWIIV010000002.1"/>
</dbReference>
<name>A0ABU6J3J2_9BURK</name>
<accession>A0ABU6J3J2</accession>
<feature type="domain" description="Uncharacterised" evidence="2">
    <location>
        <begin position="9"/>
        <end position="319"/>
    </location>
</feature>
<evidence type="ECO:0000313" key="4">
    <source>
        <dbReference type="Proteomes" id="UP001352263"/>
    </source>
</evidence>
<evidence type="ECO:0000259" key="2">
    <source>
        <dbReference type="Pfam" id="PF07514"/>
    </source>
</evidence>
<feature type="region of interest" description="Disordered" evidence="1">
    <location>
        <begin position="446"/>
        <end position="510"/>
    </location>
</feature>
<dbReference type="Pfam" id="PF07514">
    <property type="entry name" value="TraI_2"/>
    <property type="match status" value="1"/>
</dbReference>
<comment type="caution">
    <text evidence="3">The sequence shown here is derived from an EMBL/GenBank/DDBJ whole genome shotgun (WGS) entry which is preliminary data.</text>
</comment>
<sequence>MEPLPKVLDRQQDLILRIQRAAGLSPADFDTRYLPAIRNLCAYVHLLPATDTEYFVGAGGLVRLSLEIGLHSLQMSHASVFPMAGIVDKRSAMIPRWELATFLAAICSQLYRPVSNMVVIDQHNNQWPQILMPLTDWADSVSARRYFIRWATGKDTASRQSCAAFLISRVIPAEVLQYLNEDNNVIVPAMTASISGGDMNPSENPIARIVAPMMTRVIQEDMKRNSRNYGNYSLGIHLEPHLIDAMRRLIKGGQWTVNTKGARVWIGTDGVFVAWSAGAKDIAGLLTSDTFVGLPQDPDTIADILIEANVLVRGQNGSRYWTITLPETGALIDNAVRLANETLIFPLRFDIAALRTGALTATRAVASAPPLQASETAADLGKKSKPRRKKDDEPKDEAVSTQVAATEVTEPAPLPEKAVEGSAIEQGIPVAASTVEVAQNVVASAEATSINPPSEPEQAPSASKDTDQATVASAKAEAPEPVAQENNTEPAAQEGKPQATKVSKPTAEQESRYLGMLSRESQWTMRQIIKAQQKGTLTGVVASLDIGLGISAEELSAHGMPTTDLLNDLSARNWLYMDKAKPLRKIHKVEVDGKHESLIILRPEIAVGLGFAWAAPEEKIETQ</sequence>
<reference evidence="3 4" key="1">
    <citation type="submission" date="2023-10" db="EMBL/GenBank/DDBJ databases">
        <title>Noviherbaspirillum sp. CPCC 100848 genome assembly.</title>
        <authorList>
            <person name="Li X.Y."/>
            <person name="Fang X.M."/>
        </authorList>
    </citation>
    <scope>NUCLEOTIDE SEQUENCE [LARGE SCALE GENOMIC DNA]</scope>
    <source>
        <strain evidence="3 4">CPCC 100848</strain>
    </source>
</reference>
<gene>
    <name evidence="3" type="primary">mobH</name>
    <name evidence="3" type="ORF">RY831_03440</name>
</gene>
<dbReference type="NCBIfam" id="NF041494">
    <property type="entry name" value="MobH"/>
    <property type="match status" value="1"/>
</dbReference>
<protein>
    <submittedName>
        <fullName evidence="3">MobH family relaxase</fullName>
    </submittedName>
</protein>
<keyword evidence="4" id="KW-1185">Reference proteome</keyword>
<dbReference type="Gene3D" id="1.10.3210.40">
    <property type="match status" value="1"/>
</dbReference>